<dbReference type="Proteomes" id="UP000821853">
    <property type="component" value="Unassembled WGS sequence"/>
</dbReference>
<evidence type="ECO:0000313" key="2">
    <source>
        <dbReference type="Proteomes" id="UP000821853"/>
    </source>
</evidence>
<organism evidence="1 2">
    <name type="scientific">Haemaphysalis longicornis</name>
    <name type="common">Bush tick</name>
    <dbReference type="NCBI Taxonomy" id="44386"/>
    <lineage>
        <taxon>Eukaryota</taxon>
        <taxon>Metazoa</taxon>
        <taxon>Ecdysozoa</taxon>
        <taxon>Arthropoda</taxon>
        <taxon>Chelicerata</taxon>
        <taxon>Arachnida</taxon>
        <taxon>Acari</taxon>
        <taxon>Parasitiformes</taxon>
        <taxon>Ixodida</taxon>
        <taxon>Ixodoidea</taxon>
        <taxon>Ixodidae</taxon>
        <taxon>Haemaphysalinae</taxon>
        <taxon>Haemaphysalis</taxon>
    </lineage>
</organism>
<dbReference type="EMBL" id="JABSTR010000008">
    <property type="protein sequence ID" value="KAH9378118.1"/>
    <property type="molecule type" value="Genomic_DNA"/>
</dbReference>
<proteinExistence type="predicted"/>
<comment type="caution">
    <text evidence="1">The sequence shown here is derived from an EMBL/GenBank/DDBJ whole genome shotgun (WGS) entry which is preliminary data.</text>
</comment>
<evidence type="ECO:0000313" key="1">
    <source>
        <dbReference type="EMBL" id="KAH9378118.1"/>
    </source>
</evidence>
<accession>A0A9J6GI01</accession>
<dbReference type="VEuPathDB" id="VectorBase:HLOH_040962"/>
<dbReference type="OrthoDB" id="6629021at2759"/>
<sequence length="65" mass="7313">MKTCVYELVTKNGRPFRLVDGSEFRLIIDPALEALGDRLAIRTNTAEKRVQGGQAKESDNFFVAR</sequence>
<reference evidence="1 2" key="1">
    <citation type="journal article" date="2020" name="Cell">
        <title>Large-Scale Comparative Analyses of Tick Genomes Elucidate Their Genetic Diversity and Vector Capacities.</title>
        <authorList>
            <consortium name="Tick Genome and Microbiome Consortium (TIGMIC)"/>
            <person name="Jia N."/>
            <person name="Wang J."/>
            <person name="Shi W."/>
            <person name="Du L."/>
            <person name="Sun Y."/>
            <person name="Zhan W."/>
            <person name="Jiang J.F."/>
            <person name="Wang Q."/>
            <person name="Zhang B."/>
            <person name="Ji P."/>
            <person name="Bell-Sakyi L."/>
            <person name="Cui X.M."/>
            <person name="Yuan T.T."/>
            <person name="Jiang B.G."/>
            <person name="Yang W.F."/>
            <person name="Lam T.T."/>
            <person name="Chang Q.C."/>
            <person name="Ding S.J."/>
            <person name="Wang X.J."/>
            <person name="Zhu J.G."/>
            <person name="Ruan X.D."/>
            <person name="Zhao L."/>
            <person name="Wei J.T."/>
            <person name="Ye R.Z."/>
            <person name="Que T.C."/>
            <person name="Du C.H."/>
            <person name="Zhou Y.H."/>
            <person name="Cheng J.X."/>
            <person name="Dai P.F."/>
            <person name="Guo W.B."/>
            <person name="Han X.H."/>
            <person name="Huang E.J."/>
            <person name="Li L.F."/>
            <person name="Wei W."/>
            <person name="Gao Y.C."/>
            <person name="Liu J.Z."/>
            <person name="Shao H.Z."/>
            <person name="Wang X."/>
            <person name="Wang C.C."/>
            <person name="Yang T.C."/>
            <person name="Huo Q.B."/>
            <person name="Li W."/>
            <person name="Chen H.Y."/>
            <person name="Chen S.E."/>
            <person name="Zhou L.G."/>
            <person name="Ni X.B."/>
            <person name="Tian J.H."/>
            <person name="Sheng Y."/>
            <person name="Liu T."/>
            <person name="Pan Y.S."/>
            <person name="Xia L.Y."/>
            <person name="Li J."/>
            <person name="Zhao F."/>
            <person name="Cao W.C."/>
        </authorList>
    </citation>
    <scope>NUCLEOTIDE SEQUENCE [LARGE SCALE GENOMIC DNA]</scope>
    <source>
        <strain evidence="1">HaeL-2018</strain>
    </source>
</reference>
<protein>
    <submittedName>
        <fullName evidence="1">Uncharacterized protein</fullName>
    </submittedName>
</protein>
<gene>
    <name evidence="1" type="ORF">HPB48_011586</name>
</gene>
<name>A0A9J6GI01_HAELO</name>
<dbReference type="AlphaFoldDB" id="A0A9J6GI01"/>
<keyword evidence="2" id="KW-1185">Reference proteome</keyword>